<evidence type="ECO:0000313" key="5">
    <source>
        <dbReference type="Proteomes" id="UP000245506"/>
    </source>
</evidence>
<protein>
    <recommendedName>
        <fullName evidence="6">HAD family hydrolase</fullName>
    </recommendedName>
</protein>
<reference evidence="4 5" key="1">
    <citation type="submission" date="2018-05" db="EMBL/GenBank/DDBJ databases">
        <title>Leucothrix arctica sp. nov., isolated from Arctic seawater.</title>
        <authorList>
            <person name="Choi A."/>
            <person name="Baek K."/>
        </authorList>
    </citation>
    <scope>NUCLEOTIDE SEQUENCE [LARGE SCALE GENOMIC DNA]</scope>
    <source>
        <strain evidence="4 5">IMCC9719</strain>
    </source>
</reference>
<dbReference type="Gene3D" id="1.20.120.1600">
    <property type="match status" value="1"/>
</dbReference>
<dbReference type="PANTHER" id="PTHR46470:SF4">
    <property type="entry name" value="5-AMINO-6-(5-PHOSPHO-D-RIBITYLAMINO)URACIL PHOSPHATASE YIGB"/>
    <property type="match status" value="1"/>
</dbReference>
<dbReference type="PANTHER" id="PTHR46470">
    <property type="entry name" value="N-ACYLNEURAMINATE-9-PHOSPHATASE"/>
    <property type="match status" value="1"/>
</dbReference>
<keyword evidence="2" id="KW-0378">Hydrolase</keyword>
<evidence type="ECO:0000256" key="1">
    <source>
        <dbReference type="ARBA" id="ARBA00001946"/>
    </source>
</evidence>
<keyword evidence="5" id="KW-1185">Reference proteome</keyword>
<dbReference type="InterPro" id="IPR023214">
    <property type="entry name" value="HAD_sf"/>
</dbReference>
<dbReference type="NCBIfam" id="TIGR01509">
    <property type="entry name" value="HAD-SF-IA-v3"/>
    <property type="match status" value="1"/>
</dbReference>
<dbReference type="PRINTS" id="PR00413">
    <property type="entry name" value="HADHALOGNASE"/>
</dbReference>
<organism evidence="4 5">
    <name type="scientific">Leucothrix arctica</name>
    <dbReference type="NCBI Taxonomy" id="1481894"/>
    <lineage>
        <taxon>Bacteria</taxon>
        <taxon>Pseudomonadati</taxon>
        <taxon>Pseudomonadota</taxon>
        <taxon>Gammaproteobacteria</taxon>
        <taxon>Thiotrichales</taxon>
        <taxon>Thiotrichaceae</taxon>
        <taxon>Leucothrix</taxon>
    </lineage>
</organism>
<dbReference type="InterPro" id="IPR051400">
    <property type="entry name" value="HAD-like_hydrolase"/>
</dbReference>
<dbReference type="GO" id="GO:0044281">
    <property type="term" value="P:small molecule metabolic process"/>
    <property type="evidence" value="ECO:0007669"/>
    <property type="project" value="UniProtKB-ARBA"/>
</dbReference>
<dbReference type="SFLD" id="SFLDG01129">
    <property type="entry name" value="C1.5:_HAD__Beta-PGM__Phosphata"/>
    <property type="match status" value="1"/>
</dbReference>
<sequence>MQFSGMFFDLDDTLVDDDISTKAAVDQLYLHYTKALPEDRHSKWDEALNLYYPAFLRTEITAPALQILRIRYVLDKPELPAAEALEAFEYFMQHYVECTALFPETLAVLKALKASGARLGVISNGPDDMQQRKIKAIGLSDLFDVVVTAERAGVGKPNREIFELALSEMGLPANECCCVGDNLNNDAIGAQAAGLTGIFLDRSSTLTDHYDGLTIHTLKALLD</sequence>
<gene>
    <name evidence="4" type="ORF">DKT75_00050</name>
</gene>
<dbReference type="Proteomes" id="UP000245506">
    <property type="component" value="Unassembled WGS sequence"/>
</dbReference>
<dbReference type="Pfam" id="PF00702">
    <property type="entry name" value="Hydrolase"/>
    <property type="match status" value="1"/>
</dbReference>
<dbReference type="SFLD" id="SFLDS00003">
    <property type="entry name" value="Haloacid_Dehalogenase"/>
    <property type="match status" value="1"/>
</dbReference>
<accession>A0A317CN18</accession>
<dbReference type="RefSeq" id="WP_109821395.1">
    <property type="nucleotide sequence ID" value="NZ_QGKL01000002.1"/>
</dbReference>
<evidence type="ECO:0000256" key="3">
    <source>
        <dbReference type="ARBA" id="ARBA00022842"/>
    </source>
</evidence>
<dbReference type="AlphaFoldDB" id="A0A317CN18"/>
<dbReference type="Gene3D" id="3.40.50.1000">
    <property type="entry name" value="HAD superfamily/HAD-like"/>
    <property type="match status" value="1"/>
</dbReference>
<dbReference type="OrthoDB" id="367448at2"/>
<dbReference type="InterPro" id="IPR036412">
    <property type="entry name" value="HAD-like_sf"/>
</dbReference>
<dbReference type="EMBL" id="QGKL01000002">
    <property type="protein sequence ID" value="PWQ99709.1"/>
    <property type="molecule type" value="Genomic_DNA"/>
</dbReference>
<dbReference type="InterPro" id="IPR006439">
    <property type="entry name" value="HAD-SF_hydro_IA"/>
</dbReference>
<dbReference type="SUPFAM" id="SSF56784">
    <property type="entry name" value="HAD-like"/>
    <property type="match status" value="1"/>
</dbReference>
<proteinExistence type="predicted"/>
<dbReference type="NCBIfam" id="TIGR01549">
    <property type="entry name" value="HAD-SF-IA-v1"/>
    <property type="match status" value="1"/>
</dbReference>
<name>A0A317CN18_9GAMM</name>
<evidence type="ECO:0008006" key="6">
    <source>
        <dbReference type="Google" id="ProtNLM"/>
    </source>
</evidence>
<comment type="caution">
    <text evidence="4">The sequence shown here is derived from an EMBL/GenBank/DDBJ whole genome shotgun (WGS) entry which is preliminary data.</text>
</comment>
<dbReference type="GO" id="GO:0016787">
    <property type="term" value="F:hydrolase activity"/>
    <property type="evidence" value="ECO:0007669"/>
    <property type="project" value="UniProtKB-KW"/>
</dbReference>
<evidence type="ECO:0000313" key="4">
    <source>
        <dbReference type="EMBL" id="PWQ99709.1"/>
    </source>
</evidence>
<evidence type="ECO:0000256" key="2">
    <source>
        <dbReference type="ARBA" id="ARBA00022801"/>
    </source>
</evidence>
<comment type="cofactor">
    <cofactor evidence="1">
        <name>Mg(2+)</name>
        <dbReference type="ChEBI" id="CHEBI:18420"/>
    </cofactor>
</comment>
<keyword evidence="3" id="KW-0460">Magnesium</keyword>